<gene>
    <name evidence="1" type="ORF">Cch02nite_15700</name>
</gene>
<dbReference type="Proteomes" id="UP000619293">
    <property type="component" value="Unassembled WGS sequence"/>
</dbReference>
<accession>A0A8J3JW14</accession>
<dbReference type="AlphaFoldDB" id="A0A8J3JW14"/>
<reference evidence="1 2" key="1">
    <citation type="submission" date="2021-01" db="EMBL/GenBank/DDBJ databases">
        <title>Whole genome shotgun sequence of Catellatospora chokoriensis NBRC 107358.</title>
        <authorList>
            <person name="Komaki H."/>
            <person name="Tamura T."/>
        </authorList>
    </citation>
    <scope>NUCLEOTIDE SEQUENCE [LARGE SCALE GENOMIC DNA]</scope>
    <source>
        <strain evidence="1 2">NBRC 107358</strain>
    </source>
</reference>
<protein>
    <submittedName>
        <fullName evidence="1">Uncharacterized protein</fullName>
    </submittedName>
</protein>
<organism evidence="1 2">
    <name type="scientific">Catellatospora chokoriensis</name>
    <dbReference type="NCBI Taxonomy" id="310353"/>
    <lineage>
        <taxon>Bacteria</taxon>
        <taxon>Bacillati</taxon>
        <taxon>Actinomycetota</taxon>
        <taxon>Actinomycetes</taxon>
        <taxon>Micromonosporales</taxon>
        <taxon>Micromonosporaceae</taxon>
        <taxon>Catellatospora</taxon>
    </lineage>
</organism>
<name>A0A8J3JW14_9ACTN</name>
<evidence type="ECO:0000313" key="2">
    <source>
        <dbReference type="Proteomes" id="UP000619293"/>
    </source>
</evidence>
<comment type="caution">
    <text evidence="1">The sequence shown here is derived from an EMBL/GenBank/DDBJ whole genome shotgun (WGS) entry which is preliminary data.</text>
</comment>
<proteinExistence type="predicted"/>
<evidence type="ECO:0000313" key="1">
    <source>
        <dbReference type="EMBL" id="GIF88126.1"/>
    </source>
</evidence>
<keyword evidence="2" id="KW-1185">Reference proteome</keyword>
<sequence>MIEQRDFEAALREVRPSTGPWFTTARNVAMFADEGGAYDALVGYLKKQKPR</sequence>
<dbReference type="EMBL" id="BONG01000007">
    <property type="protein sequence ID" value="GIF88126.1"/>
    <property type="molecule type" value="Genomic_DNA"/>
</dbReference>